<feature type="transmembrane region" description="Helical" evidence="1">
    <location>
        <begin position="45"/>
        <end position="68"/>
    </location>
</feature>
<keyword evidence="1" id="KW-0812">Transmembrane</keyword>
<feature type="transmembrane region" description="Helical" evidence="1">
    <location>
        <begin position="342"/>
        <end position="371"/>
    </location>
</feature>
<feature type="transmembrane region" description="Helical" evidence="1">
    <location>
        <begin position="132"/>
        <end position="156"/>
    </location>
</feature>
<sequence>MEKVSDALIASTFQKVKDVDIFSLKAYMELTRGVETSTQGVLMDIFVNLPFFILNLIVGFFSIILRFFENFSLYESYRQTVFNASKKLWDNLSGSGNYNNSLLYLLIALSVLSIFLSFLFSKGDFSRRLIHLFVVILLGMGYFGTIQSTSGGVYLLDTIHQMANSFSDAVTQLSVASPDDTKKVVSKKSSIADDYIMKTSYTAYLYVNTGQLNGSFHNNQTGKDEKLDNSQILGKYDKDGKFIQPKSRDVLSYIDKCGDGANEGTEKNRWLSAVNDYLWLKSLYVIFKIVEAIIIAIPLLLIQLIAFLADILVIVLMFIFPLALLVSFLPKMQDVVFNVLKVMFGAVSFPALAGFLTLIVFYIQALIATFIKDKFTDGKLLSSSNLRGQSILFMLVITVVVQGVVFWGIWKYKEQFLKLILGSKTAQVVSQSADKVAEKANELGVTPKAMYEKAHDMSSLAMIGAGYGAGKFMNAQDNWNAFKEKQFESSRAEGGEEAEIKIPYDHSVEEGDLTFSKDEVYDSEYPDSISFEKGIIDNPENNNQYDESYMKDTYGDYQPELDEFDSEKQVFVEEPFIETPSKSFEGSDLVDTSFNSNSDQAQYEDLQVSDSSINQMQVVKEMTDKGKIENRVEYHPTIKENKKMKSSNAFQRGFNASRVEDNRLNHKMEQKSKILEELGKLRGGR</sequence>
<feature type="transmembrane region" description="Helical" evidence="1">
    <location>
        <begin position="311"/>
        <end position="330"/>
    </location>
</feature>
<keyword evidence="1" id="KW-0472">Membrane</keyword>
<reference evidence="2 3" key="1">
    <citation type="submission" date="2020-07" db="EMBL/GenBank/DDBJ databases">
        <title>Molecular and genomic characterization of Streptococcus porcinus isolated from diseased swine in Brazil.</title>
        <authorList>
            <person name="Moreno L.Z."/>
            <person name="Matajira C.E.C."/>
            <person name="Poor A.P."/>
            <person name="Dutra M.C."/>
            <person name="Moreno A.M."/>
        </authorList>
    </citation>
    <scope>NUCLEOTIDE SEQUENCE [LARGE SCALE GENOMIC DNA]</scope>
    <source>
        <strain evidence="2 3">SP0816-2</strain>
    </source>
</reference>
<feature type="transmembrane region" description="Helical" evidence="1">
    <location>
        <begin position="391"/>
        <end position="410"/>
    </location>
</feature>
<evidence type="ECO:0000313" key="3">
    <source>
        <dbReference type="Proteomes" id="UP000524462"/>
    </source>
</evidence>
<proteinExistence type="predicted"/>
<keyword evidence="1" id="KW-1133">Transmembrane helix</keyword>
<evidence type="ECO:0000313" key="2">
    <source>
        <dbReference type="EMBL" id="MBA2796250.1"/>
    </source>
</evidence>
<dbReference type="EMBL" id="JACEGE010000020">
    <property type="protein sequence ID" value="MBA2796250.1"/>
    <property type="molecule type" value="Genomic_DNA"/>
</dbReference>
<dbReference type="AlphaFoldDB" id="A0A7W0AS48"/>
<name>A0A7W0AS48_STRPO</name>
<protein>
    <recommendedName>
        <fullName evidence="4">Conjugal transfer protein</fullName>
    </recommendedName>
</protein>
<dbReference type="RefSeq" id="WP_181460240.1">
    <property type="nucleotide sequence ID" value="NZ_JACEGE010000020.1"/>
</dbReference>
<evidence type="ECO:0000256" key="1">
    <source>
        <dbReference type="SAM" id="Phobius"/>
    </source>
</evidence>
<comment type="caution">
    <text evidence="2">The sequence shown here is derived from an EMBL/GenBank/DDBJ whole genome shotgun (WGS) entry which is preliminary data.</text>
</comment>
<organism evidence="2 3">
    <name type="scientific">Streptococcus porcinus</name>
    <dbReference type="NCBI Taxonomy" id="1340"/>
    <lineage>
        <taxon>Bacteria</taxon>
        <taxon>Bacillati</taxon>
        <taxon>Bacillota</taxon>
        <taxon>Bacilli</taxon>
        <taxon>Lactobacillales</taxon>
        <taxon>Streptococcaceae</taxon>
        <taxon>Streptococcus</taxon>
    </lineage>
</organism>
<evidence type="ECO:0008006" key="4">
    <source>
        <dbReference type="Google" id="ProtNLM"/>
    </source>
</evidence>
<gene>
    <name evidence="2" type="ORF">H1B29_07130</name>
</gene>
<feature type="transmembrane region" description="Helical" evidence="1">
    <location>
        <begin position="285"/>
        <end position="305"/>
    </location>
</feature>
<feature type="transmembrane region" description="Helical" evidence="1">
    <location>
        <begin position="102"/>
        <end position="120"/>
    </location>
</feature>
<accession>A0A7W0AS48</accession>
<dbReference type="Proteomes" id="UP000524462">
    <property type="component" value="Unassembled WGS sequence"/>
</dbReference>